<keyword evidence="2 7" id="KW-0812">Transmembrane</keyword>
<sequence>MACHATDGRSPRSPSQSPSHHDSHQTHFDDADDVYHILERAATLDCETAAERHTREPISYTRTRTSIASVASRPPDFELILEHNDAENPKNWPFWYRCWCIAVISFATWVATLYSTSFTASTPGLVVDFNSTSTVVTLGMTTYLFGLAAGSLFVAPLSEIYGRRIVYLVCLAIWALLIVPCGLARSLTTIIVVRFFGAFFGAVMISNAPGSIVDLSNPEYLARSMSLFCIAPLNGPVTGPIIGGFVFQTMGWRWANWMVLVIAAFTFVLMLTVKETYPPTILKHKAARQRRQTQDPRWWCQYDQRVSTLHLLRVNLCRPLVLFITEPILWFMNIWISTVYGILYLCFVAYPVVFSESRGWGPGVSGLAFSGIGIGILIAIFAEPLLRRLINAQRRDPDTGRVPAEAQALVMAMGAVSTALGQLGFAWTCLPQTIHWAIPIAFGIPFGFGNTLSFIYSSNYLAGAYGIYSASALVGNAVIRSIIGGTLPLAGPSMYRALTPQWAGTLLGLLEVITIPIPLVFWRYGARIRARSTIIRQLREDQEKMEVKQTSHRNRMATSQSIDRSAITEKSTTDHNIHHPQPAFSMSPV</sequence>
<feature type="domain" description="Major facilitator superfamily (MFS) profile" evidence="8">
    <location>
        <begin position="100"/>
        <end position="529"/>
    </location>
</feature>
<dbReference type="InterPro" id="IPR036259">
    <property type="entry name" value="MFS_trans_sf"/>
</dbReference>
<feature type="transmembrane region" description="Helical" evidence="7">
    <location>
        <begin position="254"/>
        <end position="273"/>
    </location>
</feature>
<feature type="transmembrane region" description="Helical" evidence="7">
    <location>
        <begin position="467"/>
        <end position="490"/>
    </location>
</feature>
<feature type="transmembrane region" description="Helical" evidence="7">
    <location>
        <begin position="134"/>
        <end position="153"/>
    </location>
</feature>
<dbReference type="Proteomes" id="UP000224854">
    <property type="component" value="Unassembled WGS sequence"/>
</dbReference>
<feature type="transmembrane region" description="Helical" evidence="7">
    <location>
        <begin position="502"/>
        <end position="522"/>
    </location>
</feature>
<dbReference type="PROSITE" id="PS50850">
    <property type="entry name" value="MFS"/>
    <property type="match status" value="1"/>
</dbReference>
<keyword evidence="10" id="KW-1185">Reference proteome</keyword>
<dbReference type="AlphaFoldDB" id="A0A2C5Z0K7"/>
<feature type="transmembrane region" description="Helical" evidence="7">
    <location>
        <begin position="406"/>
        <end position="427"/>
    </location>
</feature>
<comment type="caution">
    <text evidence="9">The sequence shown here is derived from an EMBL/GenBank/DDBJ whole genome shotgun (WGS) entry which is preliminary data.</text>
</comment>
<evidence type="ECO:0000313" key="10">
    <source>
        <dbReference type="Proteomes" id="UP000224854"/>
    </source>
</evidence>
<keyword evidence="5" id="KW-0325">Glycoprotein</keyword>
<evidence type="ECO:0000256" key="2">
    <source>
        <dbReference type="ARBA" id="ARBA00022692"/>
    </source>
</evidence>
<comment type="subcellular location">
    <subcellularLocation>
        <location evidence="1">Membrane</location>
        <topology evidence="1">Multi-pass membrane protein</topology>
    </subcellularLocation>
</comment>
<dbReference type="GO" id="GO:0005886">
    <property type="term" value="C:plasma membrane"/>
    <property type="evidence" value="ECO:0007669"/>
    <property type="project" value="TreeGrafter"/>
</dbReference>
<evidence type="ECO:0000256" key="4">
    <source>
        <dbReference type="ARBA" id="ARBA00023136"/>
    </source>
</evidence>
<evidence type="ECO:0000313" key="9">
    <source>
        <dbReference type="EMBL" id="PHH73152.1"/>
    </source>
</evidence>
<reference evidence="9 10" key="1">
    <citation type="submission" date="2017-06" db="EMBL/GenBank/DDBJ databases">
        <title>Ant-infecting Ophiocordyceps genomes reveal a high diversity of potential behavioral manipulation genes and a possible major role for enterotoxins.</title>
        <authorList>
            <person name="De Bekker C."/>
            <person name="Evans H.C."/>
            <person name="Brachmann A."/>
            <person name="Hughes D.P."/>
        </authorList>
    </citation>
    <scope>NUCLEOTIDE SEQUENCE [LARGE SCALE GENOMIC DNA]</scope>
    <source>
        <strain evidence="9 10">1348a</strain>
    </source>
</reference>
<feature type="transmembrane region" description="Helical" evidence="7">
    <location>
        <begin position="225"/>
        <end position="248"/>
    </location>
</feature>
<feature type="transmembrane region" description="Helical" evidence="7">
    <location>
        <begin position="328"/>
        <end position="352"/>
    </location>
</feature>
<dbReference type="InterPro" id="IPR011701">
    <property type="entry name" value="MFS"/>
</dbReference>
<accession>A0A2C5Z0K7</accession>
<keyword evidence="3 7" id="KW-1133">Transmembrane helix</keyword>
<evidence type="ECO:0000256" key="3">
    <source>
        <dbReference type="ARBA" id="ARBA00022989"/>
    </source>
</evidence>
<evidence type="ECO:0000256" key="1">
    <source>
        <dbReference type="ARBA" id="ARBA00004141"/>
    </source>
</evidence>
<proteinExistence type="predicted"/>
<feature type="transmembrane region" description="Helical" evidence="7">
    <location>
        <begin position="191"/>
        <end position="213"/>
    </location>
</feature>
<dbReference type="GO" id="GO:0022857">
    <property type="term" value="F:transmembrane transporter activity"/>
    <property type="evidence" value="ECO:0007669"/>
    <property type="project" value="InterPro"/>
</dbReference>
<feature type="region of interest" description="Disordered" evidence="6">
    <location>
        <begin position="545"/>
        <end position="589"/>
    </location>
</feature>
<keyword evidence="4 7" id="KW-0472">Membrane</keyword>
<dbReference type="SUPFAM" id="SSF103473">
    <property type="entry name" value="MFS general substrate transporter"/>
    <property type="match status" value="1"/>
</dbReference>
<feature type="compositionally biased region" description="Basic and acidic residues" evidence="6">
    <location>
        <begin position="1"/>
        <end position="10"/>
    </location>
</feature>
<dbReference type="FunFam" id="1.20.1250.20:FF:000011">
    <property type="entry name" value="MFS multidrug transporter, putative"/>
    <property type="match status" value="1"/>
</dbReference>
<protein>
    <recommendedName>
        <fullName evidence="8">Major facilitator superfamily (MFS) profile domain-containing protein</fullName>
    </recommendedName>
</protein>
<dbReference type="CDD" id="cd17323">
    <property type="entry name" value="MFS_Tpo1_MDR_like"/>
    <property type="match status" value="1"/>
</dbReference>
<feature type="transmembrane region" description="Helical" evidence="7">
    <location>
        <begin position="364"/>
        <end position="386"/>
    </location>
</feature>
<name>A0A2C5Z0K7_9HYPO</name>
<feature type="transmembrane region" description="Helical" evidence="7">
    <location>
        <begin position="165"/>
        <end position="185"/>
    </location>
</feature>
<dbReference type="PANTHER" id="PTHR23502:SF12">
    <property type="entry name" value="MULTIDRUG TRANSPORTER, PUTATIVE (AFU_ORTHOLOGUE AFUA_1G06440)-RELATED"/>
    <property type="match status" value="1"/>
</dbReference>
<gene>
    <name evidence="9" type="ORF">CDD82_5626</name>
</gene>
<dbReference type="InterPro" id="IPR020846">
    <property type="entry name" value="MFS_dom"/>
</dbReference>
<dbReference type="Pfam" id="PF07690">
    <property type="entry name" value="MFS_1"/>
    <property type="match status" value="1"/>
</dbReference>
<evidence type="ECO:0000256" key="6">
    <source>
        <dbReference type="SAM" id="MobiDB-lite"/>
    </source>
</evidence>
<feature type="transmembrane region" description="Helical" evidence="7">
    <location>
        <begin position="433"/>
        <end position="455"/>
    </location>
</feature>
<dbReference type="OrthoDB" id="3365399at2759"/>
<evidence type="ECO:0000256" key="5">
    <source>
        <dbReference type="ARBA" id="ARBA00023180"/>
    </source>
</evidence>
<evidence type="ECO:0000256" key="7">
    <source>
        <dbReference type="SAM" id="Phobius"/>
    </source>
</evidence>
<feature type="transmembrane region" description="Helical" evidence="7">
    <location>
        <begin position="94"/>
        <end position="114"/>
    </location>
</feature>
<dbReference type="Gene3D" id="1.20.1250.20">
    <property type="entry name" value="MFS general substrate transporter like domains"/>
    <property type="match status" value="1"/>
</dbReference>
<dbReference type="EMBL" id="NJEU01000527">
    <property type="protein sequence ID" value="PHH73152.1"/>
    <property type="molecule type" value="Genomic_DNA"/>
</dbReference>
<dbReference type="PANTHER" id="PTHR23502">
    <property type="entry name" value="MAJOR FACILITATOR SUPERFAMILY"/>
    <property type="match status" value="1"/>
</dbReference>
<evidence type="ECO:0000259" key="8">
    <source>
        <dbReference type="PROSITE" id="PS50850"/>
    </source>
</evidence>
<organism evidence="9 10">
    <name type="scientific">Ophiocordyceps australis</name>
    <dbReference type="NCBI Taxonomy" id="1399860"/>
    <lineage>
        <taxon>Eukaryota</taxon>
        <taxon>Fungi</taxon>
        <taxon>Dikarya</taxon>
        <taxon>Ascomycota</taxon>
        <taxon>Pezizomycotina</taxon>
        <taxon>Sordariomycetes</taxon>
        <taxon>Hypocreomycetidae</taxon>
        <taxon>Hypocreales</taxon>
        <taxon>Ophiocordycipitaceae</taxon>
        <taxon>Ophiocordyceps</taxon>
    </lineage>
</organism>
<feature type="region of interest" description="Disordered" evidence="6">
    <location>
        <begin position="1"/>
        <end position="26"/>
    </location>
</feature>